<dbReference type="OrthoDB" id="391137at2759"/>
<comment type="subcellular location">
    <subcellularLocation>
        <location evidence="2">Cytoplasm</location>
    </subcellularLocation>
    <subcellularLocation>
        <location evidence="1">Endosome membrane</location>
        <topology evidence="1">Peripheral membrane protein</topology>
    </subcellularLocation>
</comment>
<dbReference type="Pfam" id="PF04652">
    <property type="entry name" value="Vta1"/>
    <property type="match status" value="1"/>
</dbReference>
<dbReference type="Gene3D" id="1.20.5.420">
    <property type="entry name" value="Immunoglobulin FC, subunit C"/>
    <property type="match status" value="1"/>
</dbReference>
<keyword evidence="5" id="KW-0963">Cytoplasm</keyword>
<keyword evidence="7" id="KW-0653">Protein transport</keyword>
<organism evidence="12 15">
    <name type="scientific">Adineta ricciae</name>
    <name type="common">Rotifer</name>
    <dbReference type="NCBI Taxonomy" id="249248"/>
    <lineage>
        <taxon>Eukaryota</taxon>
        <taxon>Metazoa</taxon>
        <taxon>Spiralia</taxon>
        <taxon>Gnathifera</taxon>
        <taxon>Rotifera</taxon>
        <taxon>Eurotatoria</taxon>
        <taxon>Bdelloidea</taxon>
        <taxon>Adinetida</taxon>
        <taxon>Adinetidae</taxon>
        <taxon>Adineta</taxon>
    </lineage>
</organism>
<evidence type="ECO:0000259" key="11">
    <source>
        <dbReference type="Pfam" id="PF18097"/>
    </source>
</evidence>
<dbReference type="Pfam" id="PF18097">
    <property type="entry name" value="Vta1_C"/>
    <property type="match status" value="1"/>
</dbReference>
<keyword evidence="8" id="KW-0472">Membrane</keyword>
<gene>
    <name evidence="12" type="ORF">EDS130_LOCUS11779</name>
    <name evidence="13" type="ORF">XAT740_LOCUS23141</name>
</gene>
<reference evidence="12" key="1">
    <citation type="submission" date="2021-02" db="EMBL/GenBank/DDBJ databases">
        <authorList>
            <person name="Nowell W R."/>
        </authorList>
    </citation>
    <scope>NUCLEOTIDE SEQUENCE</scope>
</reference>
<dbReference type="InterPro" id="IPR041212">
    <property type="entry name" value="Vta1_C"/>
</dbReference>
<keyword evidence="14" id="KW-1185">Reference proteome</keyword>
<evidence type="ECO:0000256" key="2">
    <source>
        <dbReference type="ARBA" id="ARBA00004496"/>
    </source>
</evidence>
<keyword evidence="4" id="KW-0813">Transport</keyword>
<dbReference type="EMBL" id="CAJNOR010001736">
    <property type="protein sequence ID" value="CAF1191431.1"/>
    <property type="molecule type" value="Genomic_DNA"/>
</dbReference>
<evidence type="ECO:0000256" key="9">
    <source>
        <dbReference type="SAM" id="MobiDB-lite"/>
    </source>
</evidence>
<dbReference type="EMBL" id="CAJNOJ010000043">
    <property type="protein sequence ID" value="CAF0940213.1"/>
    <property type="molecule type" value="Genomic_DNA"/>
</dbReference>
<dbReference type="AlphaFoldDB" id="A0A814C9I6"/>
<dbReference type="GO" id="GO:0010008">
    <property type="term" value="C:endosome membrane"/>
    <property type="evidence" value="ECO:0007669"/>
    <property type="project" value="UniProtKB-SubCell"/>
</dbReference>
<proteinExistence type="inferred from homology"/>
<evidence type="ECO:0000313" key="12">
    <source>
        <dbReference type="EMBL" id="CAF0940213.1"/>
    </source>
</evidence>
<protein>
    <recommendedName>
        <fullName evidence="16">Vacuolar protein sorting-associated protein VTA1-like protein</fullName>
    </recommendedName>
</protein>
<evidence type="ECO:0000256" key="7">
    <source>
        <dbReference type="ARBA" id="ARBA00022927"/>
    </source>
</evidence>
<dbReference type="InterPro" id="IPR039431">
    <property type="entry name" value="Vta1/CALS_N"/>
</dbReference>
<dbReference type="InterPro" id="IPR023175">
    <property type="entry name" value="Vta1/CALS_N_sf"/>
</dbReference>
<sequence>MSQLDTLAAQIPQELRVKLMQHFGIAKEYEKNVETISITYYCLMYIANEALKHQKDKQFVSNVLDYLEATKRNNPNDDIIKSMTTGQTTIEELVTILVGETNEAEDDEYKNAEQLRSLMRKHYTVGGLTDVLSVFGPVKEDFLTLGKIAKSRAVAIFRDLKAGAGTGVPPAKPPEKQSPMKITPPSEIPSPVSHGHGASSSNAPFDTIARAQKLCRYAASALEHEDISTAVQNCEEVLELLRPYNNN</sequence>
<dbReference type="PANTHER" id="PTHR46009:SF1">
    <property type="entry name" value="VACUOLAR PROTEIN SORTING-ASSOCIATED PROTEIN VTA1 HOMOLOG"/>
    <property type="match status" value="1"/>
</dbReference>
<feature type="region of interest" description="Disordered" evidence="9">
    <location>
        <begin position="164"/>
        <end position="203"/>
    </location>
</feature>
<evidence type="ECO:0000259" key="10">
    <source>
        <dbReference type="Pfam" id="PF04652"/>
    </source>
</evidence>
<evidence type="ECO:0000313" key="13">
    <source>
        <dbReference type="EMBL" id="CAF1191431.1"/>
    </source>
</evidence>
<comment type="caution">
    <text evidence="12">The sequence shown here is derived from an EMBL/GenBank/DDBJ whole genome shotgun (WGS) entry which is preliminary data.</text>
</comment>
<dbReference type="GO" id="GO:0015031">
    <property type="term" value="P:protein transport"/>
    <property type="evidence" value="ECO:0007669"/>
    <property type="project" value="UniProtKB-KW"/>
</dbReference>
<evidence type="ECO:0000256" key="1">
    <source>
        <dbReference type="ARBA" id="ARBA00004481"/>
    </source>
</evidence>
<evidence type="ECO:0000313" key="14">
    <source>
        <dbReference type="Proteomes" id="UP000663828"/>
    </source>
</evidence>
<dbReference type="GO" id="GO:0005771">
    <property type="term" value="C:multivesicular body"/>
    <property type="evidence" value="ECO:0007669"/>
    <property type="project" value="TreeGrafter"/>
</dbReference>
<evidence type="ECO:0000256" key="8">
    <source>
        <dbReference type="ARBA" id="ARBA00023136"/>
    </source>
</evidence>
<evidence type="ECO:0000256" key="5">
    <source>
        <dbReference type="ARBA" id="ARBA00022490"/>
    </source>
</evidence>
<dbReference type="Proteomes" id="UP000663852">
    <property type="component" value="Unassembled WGS sequence"/>
</dbReference>
<keyword evidence="6" id="KW-0967">Endosome</keyword>
<dbReference type="GO" id="GO:0032511">
    <property type="term" value="P:late endosome to vacuole transport via multivesicular body sorting pathway"/>
    <property type="evidence" value="ECO:0007669"/>
    <property type="project" value="InterPro"/>
</dbReference>
<evidence type="ECO:0000256" key="4">
    <source>
        <dbReference type="ARBA" id="ARBA00022448"/>
    </source>
</evidence>
<evidence type="ECO:0000313" key="15">
    <source>
        <dbReference type="Proteomes" id="UP000663852"/>
    </source>
</evidence>
<evidence type="ECO:0000256" key="3">
    <source>
        <dbReference type="ARBA" id="ARBA00007895"/>
    </source>
</evidence>
<evidence type="ECO:0000256" key="6">
    <source>
        <dbReference type="ARBA" id="ARBA00022753"/>
    </source>
</evidence>
<name>A0A814C9I6_ADIRI</name>
<comment type="similarity">
    <text evidence="3">Belongs to the VTA1 family.</text>
</comment>
<accession>A0A814C9I6</accession>
<feature type="domain" description="Vta1 C-terminal" evidence="11">
    <location>
        <begin position="206"/>
        <end position="242"/>
    </location>
</feature>
<dbReference type="PANTHER" id="PTHR46009">
    <property type="entry name" value="VACUOLAR PROTEIN SORTING-ASSOCIATED PROTEIN VTA1 HOMOLOG"/>
    <property type="match status" value="1"/>
</dbReference>
<feature type="domain" description="Vta1/callose synthase N-terminal" evidence="10">
    <location>
        <begin position="25"/>
        <end position="161"/>
    </location>
</feature>
<dbReference type="Gene3D" id="1.25.40.270">
    <property type="entry name" value="Vacuolar protein sorting-associated protein vta1"/>
    <property type="match status" value="1"/>
</dbReference>
<dbReference type="Proteomes" id="UP000663828">
    <property type="component" value="Unassembled WGS sequence"/>
</dbReference>
<evidence type="ECO:0008006" key="16">
    <source>
        <dbReference type="Google" id="ProtNLM"/>
    </source>
</evidence>
<dbReference type="InterPro" id="IPR044538">
    <property type="entry name" value="Vta1-like"/>
</dbReference>